<sequence>MEWKYAFKKSFPVMIGYVILAVSYGLYMHNLHFDWWFPLLMAATIYGGSVEFLIANMLLLKFAPVTVLLITLVVGFRQFFYGIAMLDRYHGHGWQKWVQILGLSDETFAVNLEVEVPEHLDQQLVYSYISIYDYLAWVFGAGLGGVLGQQLAIQINGLDFIMTALFIVLALEQILKESNHISSISGFIITAICLLAIGQTYFLLLALLLMVIEYTWIYRRLQRRAGGNK</sequence>
<feature type="transmembrane region" description="Helical" evidence="8">
    <location>
        <begin position="62"/>
        <end position="84"/>
    </location>
</feature>
<evidence type="ECO:0000256" key="4">
    <source>
        <dbReference type="ARBA" id="ARBA00022475"/>
    </source>
</evidence>
<evidence type="ECO:0000256" key="3">
    <source>
        <dbReference type="ARBA" id="ARBA00022448"/>
    </source>
</evidence>
<evidence type="ECO:0000313" key="9">
    <source>
        <dbReference type="EMBL" id="EHS85012.1"/>
    </source>
</evidence>
<evidence type="ECO:0000313" key="10">
    <source>
        <dbReference type="Proteomes" id="UP000004567"/>
    </source>
</evidence>
<evidence type="ECO:0000256" key="7">
    <source>
        <dbReference type="ARBA" id="ARBA00023136"/>
    </source>
</evidence>
<dbReference type="STRING" id="1144300.PS3_5723"/>
<keyword evidence="7 8" id="KW-0472">Membrane</keyword>
<reference evidence="9 10" key="1">
    <citation type="journal article" date="2013" name="Genome Announc.">
        <title>Genome Sequence of Lactobacillus gastricus PS3, a Strain Isolated from Human Milk.</title>
        <authorList>
            <person name="Martin V."/>
            <person name="Cardenas N."/>
            <person name="Jimenez E."/>
            <person name="Maldonado A."/>
            <person name="Rodriguez J.M."/>
            <person name="Fernandez L."/>
        </authorList>
    </citation>
    <scope>NUCLEOTIDE SEQUENCE [LARGE SCALE GENOMIC DNA]</scope>
    <source>
        <strain evidence="9 10">PS3</strain>
    </source>
</reference>
<feature type="transmembrane region" description="Helical" evidence="8">
    <location>
        <begin position="12"/>
        <end position="29"/>
    </location>
</feature>
<feature type="transmembrane region" description="Helical" evidence="8">
    <location>
        <begin position="187"/>
        <end position="214"/>
    </location>
</feature>
<comment type="similarity">
    <text evidence="2">Belongs to the AzlC family.</text>
</comment>
<feature type="transmembrane region" description="Helical" evidence="8">
    <location>
        <begin position="125"/>
        <end position="146"/>
    </location>
</feature>
<dbReference type="Pfam" id="PF03591">
    <property type="entry name" value="AzlC"/>
    <property type="match status" value="1"/>
</dbReference>
<dbReference type="EMBL" id="AICN01000072">
    <property type="protein sequence ID" value="EHS85012.1"/>
    <property type="molecule type" value="Genomic_DNA"/>
</dbReference>
<evidence type="ECO:0000256" key="6">
    <source>
        <dbReference type="ARBA" id="ARBA00022989"/>
    </source>
</evidence>
<dbReference type="InterPro" id="IPR011606">
    <property type="entry name" value="Brnchd-chn_aa_trnsp_permease"/>
</dbReference>
<dbReference type="PANTHER" id="PTHR34979">
    <property type="entry name" value="INNER MEMBRANE PROTEIN YGAZ"/>
    <property type="match status" value="1"/>
</dbReference>
<dbReference type="GO" id="GO:1903785">
    <property type="term" value="P:L-valine transmembrane transport"/>
    <property type="evidence" value="ECO:0007669"/>
    <property type="project" value="TreeGrafter"/>
</dbReference>
<accession>H4GKU2</accession>
<dbReference type="PANTHER" id="PTHR34979:SF1">
    <property type="entry name" value="INNER MEMBRANE PROTEIN YGAZ"/>
    <property type="match status" value="1"/>
</dbReference>
<keyword evidence="6 8" id="KW-1133">Transmembrane helix</keyword>
<dbReference type="GO" id="GO:0005886">
    <property type="term" value="C:plasma membrane"/>
    <property type="evidence" value="ECO:0007669"/>
    <property type="project" value="UniProtKB-SubCell"/>
</dbReference>
<evidence type="ECO:0000256" key="5">
    <source>
        <dbReference type="ARBA" id="ARBA00022692"/>
    </source>
</evidence>
<keyword evidence="5 8" id="KW-0812">Transmembrane</keyword>
<comment type="subcellular location">
    <subcellularLocation>
        <location evidence="1">Cell membrane</location>
        <topology evidence="1">Multi-pass membrane protein</topology>
    </subcellularLocation>
</comment>
<dbReference type="RefSeq" id="WP_007122674.1">
    <property type="nucleotide sequence ID" value="NZ_AICN01000072.1"/>
</dbReference>
<dbReference type="PATRIC" id="fig|1144300.3.peg.1670"/>
<evidence type="ECO:0000256" key="8">
    <source>
        <dbReference type="SAM" id="Phobius"/>
    </source>
</evidence>
<dbReference type="Proteomes" id="UP000004567">
    <property type="component" value="Unassembled WGS sequence"/>
</dbReference>
<proteinExistence type="inferred from homology"/>
<keyword evidence="3" id="KW-0813">Transport</keyword>
<evidence type="ECO:0000256" key="2">
    <source>
        <dbReference type="ARBA" id="ARBA00010735"/>
    </source>
</evidence>
<organism evidence="9 10">
    <name type="scientific">Limosilactobacillus gastricus PS3</name>
    <dbReference type="NCBI Taxonomy" id="1144300"/>
    <lineage>
        <taxon>Bacteria</taxon>
        <taxon>Bacillati</taxon>
        <taxon>Bacillota</taxon>
        <taxon>Bacilli</taxon>
        <taxon>Lactobacillales</taxon>
        <taxon>Lactobacillaceae</taxon>
        <taxon>Limosilactobacillus</taxon>
    </lineage>
</organism>
<evidence type="ECO:0000256" key="1">
    <source>
        <dbReference type="ARBA" id="ARBA00004651"/>
    </source>
</evidence>
<protein>
    <submittedName>
        <fullName evidence="9">Azaleucine resistance protein AzlC</fullName>
    </submittedName>
</protein>
<name>H4GKU2_9LACO</name>
<comment type="caution">
    <text evidence="9">The sequence shown here is derived from an EMBL/GenBank/DDBJ whole genome shotgun (WGS) entry which is preliminary data.</text>
</comment>
<feature type="transmembrane region" description="Helical" evidence="8">
    <location>
        <begin position="158"/>
        <end position="175"/>
    </location>
</feature>
<gene>
    <name evidence="9" type="ORF">PS3_5723</name>
</gene>
<feature type="transmembrane region" description="Helical" evidence="8">
    <location>
        <begin position="35"/>
        <end position="55"/>
    </location>
</feature>
<keyword evidence="4" id="KW-1003">Cell membrane</keyword>
<dbReference type="AlphaFoldDB" id="H4GKU2"/>